<dbReference type="InterPro" id="IPR036291">
    <property type="entry name" value="NAD(P)-bd_dom_sf"/>
</dbReference>
<dbReference type="UniPathway" id="UPA00051">
    <property type="reaction ID" value="UER00464"/>
</dbReference>
<evidence type="ECO:0000256" key="1">
    <source>
        <dbReference type="ARBA" id="ARBA00005021"/>
    </source>
</evidence>
<dbReference type="PANTHER" id="PTHR46278">
    <property type="entry name" value="DEHYDROGENASE, PUTATIVE-RELATED"/>
    <property type="match status" value="1"/>
</dbReference>
<evidence type="ECO:0000256" key="13">
    <source>
        <dbReference type="ARBA" id="ARBA00047891"/>
    </source>
</evidence>
<dbReference type="CDD" id="cd02316">
    <property type="entry name" value="VcASADH2_like_N"/>
    <property type="match status" value="1"/>
</dbReference>
<keyword evidence="8" id="KW-0521">NADP</keyword>
<evidence type="ECO:0000256" key="9">
    <source>
        <dbReference type="ARBA" id="ARBA00022915"/>
    </source>
</evidence>
<comment type="caution">
    <text evidence="15">The sequence shown here is derived from an EMBL/GenBank/DDBJ whole genome shotgun (WGS) entry which is preliminary data.</text>
</comment>
<evidence type="ECO:0000256" key="5">
    <source>
        <dbReference type="ARBA" id="ARBA00013120"/>
    </source>
</evidence>
<evidence type="ECO:0000256" key="7">
    <source>
        <dbReference type="ARBA" id="ARBA00022697"/>
    </source>
</evidence>
<keyword evidence="7" id="KW-0791">Threonine biosynthesis</keyword>
<evidence type="ECO:0000256" key="12">
    <source>
        <dbReference type="ARBA" id="ARBA00023167"/>
    </source>
</evidence>
<dbReference type="InterPro" id="IPR012080">
    <property type="entry name" value="Asp_semialdehyde_DH"/>
</dbReference>
<dbReference type="HAMAP" id="MF_02121">
    <property type="entry name" value="ASADH"/>
    <property type="match status" value="1"/>
</dbReference>
<keyword evidence="9" id="KW-0220">Diaminopimelate biosynthesis</keyword>
<evidence type="ECO:0000256" key="8">
    <source>
        <dbReference type="ARBA" id="ARBA00022857"/>
    </source>
</evidence>
<dbReference type="InterPro" id="IPR000534">
    <property type="entry name" value="Semialdehyde_DH_NAD-bd"/>
</dbReference>
<dbReference type="GO" id="GO:0009086">
    <property type="term" value="P:methionine biosynthetic process"/>
    <property type="evidence" value="ECO:0007669"/>
    <property type="project" value="UniProtKB-KW"/>
</dbReference>
<dbReference type="UniPathway" id="UPA00050">
    <property type="reaction ID" value="UER00463"/>
</dbReference>
<dbReference type="PIRSF" id="PIRSF000148">
    <property type="entry name" value="ASA_dh"/>
    <property type="match status" value="1"/>
</dbReference>
<dbReference type="Gene3D" id="3.40.50.720">
    <property type="entry name" value="NAD(P)-binding Rossmann-like Domain"/>
    <property type="match status" value="1"/>
</dbReference>
<evidence type="ECO:0000256" key="2">
    <source>
        <dbReference type="ARBA" id="ARBA00005097"/>
    </source>
</evidence>
<dbReference type="Pfam" id="PF01118">
    <property type="entry name" value="Semialdhyde_dh"/>
    <property type="match status" value="1"/>
</dbReference>
<dbReference type="SUPFAM" id="SSF51735">
    <property type="entry name" value="NAD(P)-binding Rossmann-fold domains"/>
    <property type="match status" value="1"/>
</dbReference>
<dbReference type="GO" id="GO:0046983">
    <property type="term" value="F:protein dimerization activity"/>
    <property type="evidence" value="ECO:0007669"/>
    <property type="project" value="InterPro"/>
</dbReference>
<evidence type="ECO:0000256" key="10">
    <source>
        <dbReference type="ARBA" id="ARBA00023002"/>
    </source>
</evidence>
<gene>
    <name evidence="15" type="primary">asd_15</name>
    <name evidence="15" type="ORF">SDC9_48451</name>
</gene>
<dbReference type="GO" id="GO:0051287">
    <property type="term" value="F:NAD binding"/>
    <property type="evidence" value="ECO:0007669"/>
    <property type="project" value="InterPro"/>
</dbReference>
<dbReference type="UniPathway" id="UPA00034">
    <property type="reaction ID" value="UER00016"/>
</dbReference>
<keyword evidence="10 15" id="KW-0560">Oxidoreductase</keyword>
<dbReference type="GO" id="GO:0050661">
    <property type="term" value="F:NADP binding"/>
    <property type="evidence" value="ECO:0007669"/>
    <property type="project" value="InterPro"/>
</dbReference>
<dbReference type="Gene3D" id="3.30.360.10">
    <property type="entry name" value="Dihydrodipicolinate Reductase, domain 2"/>
    <property type="match status" value="1"/>
</dbReference>
<keyword evidence="6" id="KW-0028">Amino-acid biosynthesis</keyword>
<dbReference type="CDD" id="cd18131">
    <property type="entry name" value="ASADH_C_bac_euk_like"/>
    <property type="match status" value="1"/>
</dbReference>
<dbReference type="NCBIfam" id="NF011456">
    <property type="entry name" value="PRK14874.1"/>
    <property type="match status" value="1"/>
</dbReference>
<comment type="pathway">
    <text evidence="1">Amino-acid biosynthesis; L-methionine biosynthesis via de novo pathway; L-homoserine from L-aspartate: step 2/3.</text>
</comment>
<keyword evidence="12" id="KW-0486">Methionine biosynthesis</keyword>
<dbReference type="AlphaFoldDB" id="A0A644WEC9"/>
<name>A0A644WEC9_9ZZZZ</name>
<comment type="similarity">
    <text evidence="3">Belongs to the aspartate-semialdehyde dehydrogenase family.</text>
</comment>
<dbReference type="InterPro" id="IPR012280">
    <property type="entry name" value="Semialdhyde_DH_dimer_dom"/>
</dbReference>
<dbReference type="PANTHER" id="PTHR46278:SF2">
    <property type="entry name" value="ASPARTATE-SEMIALDEHYDE DEHYDROGENASE"/>
    <property type="match status" value="1"/>
</dbReference>
<dbReference type="InterPro" id="IPR005986">
    <property type="entry name" value="Asp_semialdehyde_DH_beta"/>
</dbReference>
<dbReference type="GO" id="GO:0019877">
    <property type="term" value="P:diaminopimelate biosynthetic process"/>
    <property type="evidence" value="ECO:0007669"/>
    <property type="project" value="UniProtKB-KW"/>
</dbReference>
<proteinExistence type="inferred from homology"/>
<dbReference type="Pfam" id="PF02774">
    <property type="entry name" value="Semialdhyde_dhC"/>
    <property type="match status" value="1"/>
</dbReference>
<dbReference type="EMBL" id="VSSQ01000852">
    <property type="protein sequence ID" value="MPM02206.1"/>
    <property type="molecule type" value="Genomic_DNA"/>
</dbReference>
<dbReference type="GO" id="GO:0004073">
    <property type="term" value="F:aspartate-semialdehyde dehydrogenase activity"/>
    <property type="evidence" value="ECO:0007669"/>
    <property type="project" value="UniProtKB-EC"/>
</dbReference>
<evidence type="ECO:0000256" key="11">
    <source>
        <dbReference type="ARBA" id="ARBA00023154"/>
    </source>
</evidence>
<keyword evidence="11" id="KW-0457">Lysine biosynthesis</keyword>
<dbReference type="GO" id="GO:0009097">
    <property type="term" value="P:isoleucine biosynthetic process"/>
    <property type="evidence" value="ECO:0007669"/>
    <property type="project" value="InterPro"/>
</dbReference>
<dbReference type="GO" id="GO:0009089">
    <property type="term" value="P:lysine biosynthetic process via diaminopimelate"/>
    <property type="evidence" value="ECO:0007669"/>
    <property type="project" value="UniProtKB-UniPathway"/>
</dbReference>
<comment type="pathway">
    <text evidence="2">Amino-acid biosynthesis; L-threonine biosynthesis; L-threonine from L-aspartate: step 2/5.</text>
</comment>
<comment type="subunit">
    <text evidence="4">Homodimer.</text>
</comment>
<dbReference type="EC" id="1.2.1.11" evidence="5"/>
<dbReference type="SMART" id="SM00859">
    <property type="entry name" value="Semialdhyde_dh"/>
    <property type="match status" value="1"/>
</dbReference>
<evidence type="ECO:0000259" key="14">
    <source>
        <dbReference type="SMART" id="SM00859"/>
    </source>
</evidence>
<dbReference type="GO" id="GO:0009088">
    <property type="term" value="P:threonine biosynthetic process"/>
    <property type="evidence" value="ECO:0007669"/>
    <property type="project" value="UniProtKB-UniPathway"/>
</dbReference>
<organism evidence="15">
    <name type="scientific">bioreactor metagenome</name>
    <dbReference type="NCBI Taxonomy" id="1076179"/>
    <lineage>
        <taxon>unclassified sequences</taxon>
        <taxon>metagenomes</taxon>
        <taxon>ecological metagenomes</taxon>
    </lineage>
</organism>
<evidence type="ECO:0000313" key="15">
    <source>
        <dbReference type="EMBL" id="MPM02206.1"/>
    </source>
</evidence>
<evidence type="ECO:0000256" key="6">
    <source>
        <dbReference type="ARBA" id="ARBA00022605"/>
    </source>
</evidence>
<evidence type="ECO:0000256" key="3">
    <source>
        <dbReference type="ARBA" id="ARBA00010584"/>
    </source>
</evidence>
<sequence>MRSYRVAVVGALGAVGQQMVRILERSSLAVSSLKPLDIEENAGKQVSFRDKMWTVETSGKGKFIDVDIALFSAGAEASEILAPIAVSEGAVVIDNSSQWRMTDGVPLVIPEVNPEALRSHKGLIANPNCSTIQMLVALKPLHDAFTIKRVVVSTYQAVSGSGAAAIRELREQTQAVLDGRQAVAQVYPHPIAFNALPQIDVFLENGYTKEEMKMVNETHKMLDPNILVSPTAVRIPVFRGHSESINLEFEKPFELEKVFELYKHAPGVRLVDDPGHLAYPLALDAEDRYEVFVGRLRRDPSIENGLNMWVVSDNLLKGAALNTVQIAEKLVEMDLIGR</sequence>
<comment type="catalytic activity">
    <reaction evidence="13">
        <text>L-aspartate 4-semialdehyde + phosphate + NADP(+) = 4-phospho-L-aspartate + NADPH + H(+)</text>
        <dbReference type="Rhea" id="RHEA:24284"/>
        <dbReference type="ChEBI" id="CHEBI:15378"/>
        <dbReference type="ChEBI" id="CHEBI:43474"/>
        <dbReference type="ChEBI" id="CHEBI:57535"/>
        <dbReference type="ChEBI" id="CHEBI:57783"/>
        <dbReference type="ChEBI" id="CHEBI:58349"/>
        <dbReference type="ChEBI" id="CHEBI:537519"/>
        <dbReference type="EC" id="1.2.1.11"/>
    </reaction>
</comment>
<evidence type="ECO:0000256" key="4">
    <source>
        <dbReference type="ARBA" id="ARBA00011738"/>
    </source>
</evidence>
<dbReference type="NCBIfam" id="TIGR01296">
    <property type="entry name" value="asd_B"/>
    <property type="match status" value="1"/>
</dbReference>
<accession>A0A644WEC9</accession>
<reference evidence="15" key="1">
    <citation type="submission" date="2019-08" db="EMBL/GenBank/DDBJ databases">
        <authorList>
            <person name="Kucharzyk K."/>
            <person name="Murdoch R.W."/>
            <person name="Higgins S."/>
            <person name="Loffler F."/>
        </authorList>
    </citation>
    <scope>NUCLEOTIDE SEQUENCE</scope>
</reference>
<dbReference type="SUPFAM" id="SSF55347">
    <property type="entry name" value="Glyceraldehyde-3-phosphate dehydrogenase-like, C-terminal domain"/>
    <property type="match status" value="1"/>
</dbReference>
<feature type="domain" description="Semialdehyde dehydrogenase NAD-binding" evidence="14">
    <location>
        <begin position="5"/>
        <end position="120"/>
    </location>
</feature>
<protein>
    <recommendedName>
        <fullName evidence="5">aspartate-semialdehyde dehydrogenase</fullName>
        <ecNumber evidence="5">1.2.1.11</ecNumber>
    </recommendedName>
</protein>